<dbReference type="CDD" id="cd00165">
    <property type="entry name" value="S4"/>
    <property type="match status" value="1"/>
</dbReference>
<evidence type="ECO:0000313" key="7">
    <source>
        <dbReference type="EMBL" id="MBY6321085.1"/>
    </source>
</evidence>
<dbReference type="SUPFAM" id="SSF55174">
    <property type="entry name" value="Alpha-L RNA-binding motif"/>
    <property type="match status" value="1"/>
</dbReference>
<evidence type="ECO:0000259" key="6">
    <source>
        <dbReference type="SMART" id="SM00363"/>
    </source>
</evidence>
<keyword evidence="3" id="KW-0238">DNA-binding</keyword>
<organism evidence="7 8">
    <name type="scientific">Rhodococcoides kroppenstedtii</name>
    <dbReference type="NCBI Taxonomy" id="293050"/>
    <lineage>
        <taxon>Bacteria</taxon>
        <taxon>Bacillati</taxon>
        <taxon>Actinomycetota</taxon>
        <taxon>Actinomycetes</taxon>
        <taxon>Mycobacteriales</taxon>
        <taxon>Nocardiaceae</taxon>
        <taxon>Rhodococcoides</taxon>
    </lineage>
</organism>
<dbReference type="SMART" id="SM00363">
    <property type="entry name" value="S4"/>
    <property type="match status" value="1"/>
</dbReference>
<dbReference type="Proteomes" id="UP001520140">
    <property type="component" value="Unassembled WGS sequence"/>
</dbReference>
<keyword evidence="2 4" id="KW-0694">RNA-binding</keyword>
<name>A0ABS7NUH2_9NOCA</name>
<evidence type="ECO:0000313" key="8">
    <source>
        <dbReference type="Proteomes" id="UP001520140"/>
    </source>
</evidence>
<feature type="compositionally biased region" description="Basic and acidic residues" evidence="5">
    <location>
        <begin position="108"/>
        <end position="119"/>
    </location>
</feature>
<dbReference type="InterPro" id="IPR036986">
    <property type="entry name" value="S4_RNA-bd_sf"/>
</dbReference>
<dbReference type="RefSeq" id="WP_068104703.1">
    <property type="nucleotide sequence ID" value="NZ_CP135915.1"/>
</dbReference>
<reference evidence="7 8" key="1">
    <citation type="submission" date="2020-06" db="EMBL/GenBank/DDBJ databases">
        <title>Taxonomy, biology and ecology of Rhodococcus bacteria occurring in California pistachio and other woody hosts as revealed by genome sequence analyses.</title>
        <authorList>
            <person name="Gai Y."/>
            <person name="Riely B."/>
        </authorList>
    </citation>
    <scope>NUCLEOTIDE SEQUENCE [LARGE SCALE GENOMIC DNA]</scope>
    <source>
        <strain evidence="7 8">BP-284</strain>
    </source>
</reference>
<comment type="similarity">
    <text evidence="1">Belongs to the HSP15 family.</text>
</comment>
<dbReference type="PROSITE" id="PS50889">
    <property type="entry name" value="S4"/>
    <property type="match status" value="1"/>
</dbReference>
<dbReference type="InterPro" id="IPR002942">
    <property type="entry name" value="S4_RNA-bd"/>
</dbReference>
<accession>A0ABS7NUH2</accession>
<gene>
    <name evidence="7" type="ORF">HQ605_09645</name>
</gene>
<dbReference type="Pfam" id="PF01479">
    <property type="entry name" value="S4"/>
    <property type="match status" value="1"/>
</dbReference>
<comment type="caution">
    <text evidence="7">The sequence shown here is derived from an EMBL/GenBank/DDBJ whole genome shotgun (WGS) entry which is preliminary data.</text>
</comment>
<dbReference type="PIRSF" id="PIRSF016821">
    <property type="entry name" value="HSP15"/>
    <property type="match status" value="1"/>
</dbReference>
<evidence type="ECO:0000256" key="4">
    <source>
        <dbReference type="PROSITE-ProRule" id="PRU00182"/>
    </source>
</evidence>
<dbReference type="EMBL" id="JABUKG010000008">
    <property type="protein sequence ID" value="MBY6321085.1"/>
    <property type="molecule type" value="Genomic_DNA"/>
</dbReference>
<keyword evidence="8" id="KW-1185">Reference proteome</keyword>
<sequence>MTRVDAWTWSVRLFKTRSAAASACRGGHVKINGATAKPAQPVVPGDEVRVWAGGRERIVEVARLVSKRVGAPAAAECYVDRSPPPPPKELFAAVPVRDRGAGRPTKRDRREIDRLRGQN</sequence>
<dbReference type="InterPro" id="IPR025708">
    <property type="entry name" value="HSP15"/>
</dbReference>
<feature type="domain" description="RNA-binding S4" evidence="6">
    <location>
        <begin position="2"/>
        <end position="63"/>
    </location>
</feature>
<feature type="region of interest" description="Disordered" evidence="5">
    <location>
        <begin position="96"/>
        <end position="119"/>
    </location>
</feature>
<evidence type="ECO:0000256" key="5">
    <source>
        <dbReference type="SAM" id="MobiDB-lite"/>
    </source>
</evidence>
<evidence type="ECO:0000256" key="1">
    <source>
        <dbReference type="ARBA" id="ARBA00008396"/>
    </source>
</evidence>
<evidence type="ECO:0000256" key="2">
    <source>
        <dbReference type="ARBA" id="ARBA00022884"/>
    </source>
</evidence>
<dbReference type="Gene3D" id="3.10.290.10">
    <property type="entry name" value="RNA-binding S4 domain"/>
    <property type="match status" value="1"/>
</dbReference>
<protein>
    <submittedName>
        <fullName evidence="7">RNA-binding S4 domain-containing protein</fullName>
    </submittedName>
</protein>
<proteinExistence type="inferred from homology"/>
<evidence type="ECO:0000256" key="3">
    <source>
        <dbReference type="ARBA" id="ARBA00023125"/>
    </source>
</evidence>